<proteinExistence type="predicted"/>
<keyword evidence="2" id="KW-1185">Reference proteome</keyword>
<accession>A0A419A7I7</accession>
<dbReference type="RefSeq" id="WP_119897877.1">
    <property type="nucleotide sequence ID" value="NZ_QNRC01000033.1"/>
</dbReference>
<reference evidence="2" key="1">
    <citation type="submission" date="2018-09" db="EMBL/GenBank/DDBJ databases">
        <title>Paracoccus onubensis nov. sp. a moderate halophilic bacterium isolated from Gruta de las Maravillas (Aracena, Spain).</title>
        <authorList>
            <person name="Jurado V."/>
            <person name="Gutierrez-Patricio S."/>
            <person name="Gonzalez-Pimentel J.L."/>
            <person name="Miller A.Z."/>
            <person name="Laiz L."/>
            <person name="Saiz-Jimenez C."/>
        </authorList>
    </citation>
    <scope>NUCLEOTIDE SEQUENCE [LARGE SCALE GENOMIC DNA]</scope>
    <source>
        <strain evidence="2">DSM 26381</strain>
    </source>
</reference>
<dbReference type="Proteomes" id="UP000283587">
    <property type="component" value="Unassembled WGS sequence"/>
</dbReference>
<name>A0A419A7I7_9RHOB</name>
<organism evidence="1 2">
    <name type="scientific">Paracoccus siganidrum</name>
    <dbReference type="NCBI Taxonomy" id="1276757"/>
    <lineage>
        <taxon>Bacteria</taxon>
        <taxon>Pseudomonadati</taxon>
        <taxon>Pseudomonadota</taxon>
        <taxon>Alphaproteobacteria</taxon>
        <taxon>Rhodobacterales</taxon>
        <taxon>Paracoccaceae</taxon>
        <taxon>Paracoccus</taxon>
    </lineage>
</organism>
<dbReference type="AlphaFoldDB" id="A0A419A7I7"/>
<sequence length="124" mass="14087">MLLNLDEVLDHFAVQSVEGLRHDDLRKRLHVNSSTISLLLRTGIIASKRVRGPRTRYPQSRVSPQELDRFLARYLPLGLMAHALGTQAKHVAARLDKAEVWPIRLPEHCSKIYLHEEAAPIIAI</sequence>
<dbReference type="OrthoDB" id="7595282at2"/>
<evidence type="ECO:0000313" key="1">
    <source>
        <dbReference type="EMBL" id="RJL16531.1"/>
    </source>
</evidence>
<gene>
    <name evidence="1" type="ORF">D3P05_09190</name>
</gene>
<dbReference type="EMBL" id="QZEW01000032">
    <property type="protein sequence ID" value="RJL16531.1"/>
    <property type="molecule type" value="Genomic_DNA"/>
</dbReference>
<evidence type="ECO:0000313" key="2">
    <source>
        <dbReference type="Proteomes" id="UP000283587"/>
    </source>
</evidence>
<protein>
    <submittedName>
        <fullName evidence="1">Uncharacterized protein</fullName>
    </submittedName>
</protein>
<comment type="caution">
    <text evidence="1">The sequence shown here is derived from an EMBL/GenBank/DDBJ whole genome shotgun (WGS) entry which is preliminary data.</text>
</comment>